<protein>
    <submittedName>
        <fullName evidence="1">Protein FAM200B,Protein FAM200A</fullName>
    </submittedName>
</protein>
<gene>
    <name evidence="1" type="ORF">LSAA_14674</name>
</gene>
<accession>A0A7R8D6H8</accession>
<dbReference type="OrthoDB" id="6352767at2759"/>
<dbReference type="EMBL" id="HG994588">
    <property type="protein sequence ID" value="CAF3043875.1"/>
    <property type="molecule type" value="Genomic_DNA"/>
</dbReference>
<evidence type="ECO:0000313" key="1">
    <source>
        <dbReference type="EMBL" id="CAF3043875.1"/>
    </source>
</evidence>
<evidence type="ECO:0000313" key="2">
    <source>
        <dbReference type="Proteomes" id="UP000675881"/>
    </source>
</evidence>
<organism evidence="1 2">
    <name type="scientific">Lepeophtheirus salmonis</name>
    <name type="common">Salmon louse</name>
    <name type="synonym">Caligus salmonis</name>
    <dbReference type="NCBI Taxonomy" id="72036"/>
    <lineage>
        <taxon>Eukaryota</taxon>
        <taxon>Metazoa</taxon>
        <taxon>Ecdysozoa</taxon>
        <taxon>Arthropoda</taxon>
        <taxon>Crustacea</taxon>
        <taxon>Multicrustacea</taxon>
        <taxon>Hexanauplia</taxon>
        <taxon>Copepoda</taxon>
        <taxon>Siphonostomatoida</taxon>
        <taxon>Caligidae</taxon>
        <taxon>Lepeophtheirus</taxon>
    </lineage>
</organism>
<dbReference type="PANTHER" id="PTHR45913">
    <property type="entry name" value="EPM2A-INTERACTING PROTEIN 1"/>
    <property type="match status" value="1"/>
</dbReference>
<keyword evidence="2" id="KW-1185">Reference proteome</keyword>
<sequence>MAKLKHIIPATNALSELCLETIYVWQDDFIEDLPCFGILPTTTTVTHIFRALDQCIVGQYKLNWDNSKRITSEAAGNMTGRNSGVVKRISEATGNDDVWNHCFIHREDMACKDVSLDVMAQLKEIVEIVSFI</sequence>
<name>A0A7R8D6H8_LEPSM</name>
<dbReference type="Proteomes" id="UP000675881">
    <property type="component" value="Chromosome 9"/>
</dbReference>
<dbReference type="PANTHER" id="PTHR45913:SF19">
    <property type="entry name" value="LOW QUALITY PROTEIN: ZINC FINGER BED DOMAIN-CONTAINING PROTEIN 5-LIKE"/>
    <property type="match status" value="1"/>
</dbReference>
<reference evidence="1" key="1">
    <citation type="submission" date="2021-02" db="EMBL/GenBank/DDBJ databases">
        <authorList>
            <person name="Bekaert M."/>
        </authorList>
    </citation>
    <scope>NUCLEOTIDE SEQUENCE</scope>
    <source>
        <strain evidence="1">IoA-00</strain>
    </source>
</reference>
<dbReference type="AlphaFoldDB" id="A0A7R8D6H8"/>
<proteinExistence type="predicted"/>